<dbReference type="InParanoid" id="K1X492"/>
<proteinExistence type="predicted"/>
<name>K1X492_MARBU</name>
<reference evidence="2 3" key="1">
    <citation type="journal article" date="2012" name="BMC Genomics">
        <title>Sequencing the genome of Marssonina brunnea reveals fungus-poplar co-evolution.</title>
        <authorList>
            <person name="Zhu S."/>
            <person name="Cao Y.-Z."/>
            <person name="Jiang C."/>
            <person name="Tan B.-Y."/>
            <person name="Wang Z."/>
            <person name="Feng S."/>
            <person name="Zhang L."/>
            <person name="Su X.-H."/>
            <person name="Brejova B."/>
            <person name="Vinar T."/>
            <person name="Xu M."/>
            <person name="Wang M.-X."/>
            <person name="Zhang S.-G."/>
            <person name="Huang M.-R."/>
            <person name="Wu R."/>
            <person name="Zhou Y."/>
        </authorList>
    </citation>
    <scope>NUCLEOTIDE SEQUENCE [LARGE SCALE GENOMIC DNA]</scope>
    <source>
        <strain evidence="2 3">MB_m1</strain>
    </source>
</reference>
<dbReference type="EMBL" id="JH921441">
    <property type="protein sequence ID" value="EKD15513.1"/>
    <property type="molecule type" value="Genomic_DNA"/>
</dbReference>
<dbReference type="OMA" id="ENNYLPC"/>
<dbReference type="OrthoDB" id="265717at2759"/>
<protein>
    <submittedName>
        <fullName evidence="2">Uncharacterized protein</fullName>
    </submittedName>
</protein>
<dbReference type="Proteomes" id="UP000006753">
    <property type="component" value="Unassembled WGS sequence"/>
</dbReference>
<evidence type="ECO:0000313" key="3">
    <source>
        <dbReference type="Proteomes" id="UP000006753"/>
    </source>
</evidence>
<dbReference type="HOGENOM" id="CLU_057891_0_0_1"/>
<accession>K1X492</accession>
<keyword evidence="3" id="KW-1185">Reference proteome</keyword>
<organism evidence="2 3">
    <name type="scientific">Marssonina brunnea f. sp. multigermtubi (strain MB_m1)</name>
    <name type="common">Marssonina leaf spot fungus</name>
    <dbReference type="NCBI Taxonomy" id="1072389"/>
    <lineage>
        <taxon>Eukaryota</taxon>
        <taxon>Fungi</taxon>
        <taxon>Dikarya</taxon>
        <taxon>Ascomycota</taxon>
        <taxon>Pezizomycotina</taxon>
        <taxon>Leotiomycetes</taxon>
        <taxon>Helotiales</taxon>
        <taxon>Drepanopezizaceae</taxon>
        <taxon>Drepanopeziza</taxon>
    </lineage>
</organism>
<dbReference type="eggNOG" id="ENOG502SJXQ">
    <property type="taxonomic scope" value="Eukaryota"/>
</dbReference>
<dbReference type="KEGG" id="mbe:MBM_06141"/>
<dbReference type="AlphaFoldDB" id="K1X492"/>
<gene>
    <name evidence="2" type="ORF">MBM_06141</name>
</gene>
<evidence type="ECO:0000256" key="1">
    <source>
        <dbReference type="SAM" id="SignalP"/>
    </source>
</evidence>
<evidence type="ECO:0000313" key="2">
    <source>
        <dbReference type="EMBL" id="EKD15513.1"/>
    </source>
</evidence>
<sequence length="318" mass="34168">MKSGAFSSWVIGLCSLTFVVAAPSPQLGQLGPRSQESSPNPIKSTYPSGVTGTFNSTIVVIPIPFSVARSVIPQQWGINENAYREILPGFPRDSYPLVVRSGVDHDVGVASLNFALDDFQSVHVFFPFVDLLGDGYSSFNYNKYLLLTYSNVLAIAGAGTDGTIPVPSTFKPNLEAYAYSSSQSYPGEISFDAYTTAFATNATSPSHLTVSQKYTPTWEVGPWPVNFYINVTNQPIFTRGINCDNQIFLYNTTLSTGQNAPRGIKGSVSLSAPLLPNDSTFHNIFGVKVDTAFLEKNGVPCSSLKGYHGTGPGDRGSA</sequence>
<keyword evidence="1" id="KW-0732">Signal</keyword>
<feature type="chain" id="PRO_5003852891" evidence="1">
    <location>
        <begin position="22"/>
        <end position="318"/>
    </location>
</feature>
<feature type="signal peptide" evidence="1">
    <location>
        <begin position="1"/>
        <end position="21"/>
    </location>
</feature>
<dbReference type="GeneID" id="18762076"/>